<dbReference type="InterPro" id="IPR016181">
    <property type="entry name" value="Acyl_CoA_acyltransferase"/>
</dbReference>
<dbReference type="Proteomes" id="UP000768462">
    <property type="component" value="Unassembled WGS sequence"/>
</dbReference>
<dbReference type="SUPFAM" id="SSF55729">
    <property type="entry name" value="Acyl-CoA N-acyltransferases (Nat)"/>
    <property type="match status" value="1"/>
</dbReference>
<accession>A0A927WFH1</accession>
<evidence type="ECO:0000256" key="2">
    <source>
        <dbReference type="ARBA" id="ARBA00023315"/>
    </source>
</evidence>
<evidence type="ECO:0000313" key="6">
    <source>
        <dbReference type="Proteomes" id="UP000768462"/>
    </source>
</evidence>
<dbReference type="AlphaFoldDB" id="A0A927WFH1"/>
<comment type="similarity">
    <text evidence="3">Belongs to the acetyltransferase family. RimJ subfamily.</text>
</comment>
<organism evidence="5 6">
    <name type="scientific">Clostridium sulfidigenes</name>
    <dbReference type="NCBI Taxonomy" id="318464"/>
    <lineage>
        <taxon>Bacteria</taxon>
        <taxon>Bacillati</taxon>
        <taxon>Bacillota</taxon>
        <taxon>Clostridia</taxon>
        <taxon>Eubacteriales</taxon>
        <taxon>Clostridiaceae</taxon>
        <taxon>Clostridium</taxon>
    </lineage>
</organism>
<dbReference type="Gene3D" id="3.40.630.30">
    <property type="match status" value="1"/>
</dbReference>
<protein>
    <submittedName>
        <fullName evidence="5">GNAT family N-acetyltransferase</fullName>
    </submittedName>
</protein>
<sequence>MKKWGINMKKQLQHLLKGKSIELVPVTEEHMEFICNEESDEELWCYEEHVETDKNRIRKKFIKRIEENDVFDFIVKRSSDGVQMGVVYIWECITSRKSWEIGYVILPEFQGNGYCLESVQLLLSFAFNELKAHKVLGMCHCENKKSASIMEKAGMSKQGVFREEYLCGGKWVDQFYFSMLDREYHNNYK</sequence>
<keyword evidence="1" id="KW-0808">Transferase</keyword>
<feature type="domain" description="N-acetyltransferase" evidence="4">
    <location>
        <begin position="21"/>
        <end position="173"/>
    </location>
</feature>
<dbReference type="GO" id="GO:0016747">
    <property type="term" value="F:acyltransferase activity, transferring groups other than amino-acyl groups"/>
    <property type="evidence" value="ECO:0007669"/>
    <property type="project" value="InterPro"/>
</dbReference>
<dbReference type="PANTHER" id="PTHR43792:SF8">
    <property type="entry name" value="[RIBOSOMAL PROTEIN US5]-ALANINE N-ACETYLTRANSFERASE"/>
    <property type="match status" value="1"/>
</dbReference>
<dbReference type="PANTHER" id="PTHR43792">
    <property type="entry name" value="GNAT FAMILY, PUTATIVE (AFU_ORTHOLOGUE AFUA_3G00765)-RELATED-RELATED"/>
    <property type="match status" value="1"/>
</dbReference>
<dbReference type="InterPro" id="IPR000182">
    <property type="entry name" value="GNAT_dom"/>
</dbReference>
<evidence type="ECO:0000256" key="1">
    <source>
        <dbReference type="ARBA" id="ARBA00022679"/>
    </source>
</evidence>
<dbReference type="EMBL" id="SVCM01000157">
    <property type="protein sequence ID" value="MBE6061239.1"/>
    <property type="molecule type" value="Genomic_DNA"/>
</dbReference>
<gene>
    <name evidence="5" type="ORF">E7215_13875</name>
</gene>
<proteinExistence type="inferred from homology"/>
<evidence type="ECO:0000313" key="5">
    <source>
        <dbReference type="EMBL" id="MBE6061239.1"/>
    </source>
</evidence>
<dbReference type="PROSITE" id="PS51186">
    <property type="entry name" value="GNAT"/>
    <property type="match status" value="1"/>
</dbReference>
<evidence type="ECO:0000259" key="4">
    <source>
        <dbReference type="PROSITE" id="PS51186"/>
    </source>
</evidence>
<comment type="caution">
    <text evidence="5">The sequence shown here is derived from an EMBL/GenBank/DDBJ whole genome shotgun (WGS) entry which is preliminary data.</text>
</comment>
<dbReference type="InterPro" id="IPR051531">
    <property type="entry name" value="N-acetyltransferase"/>
</dbReference>
<dbReference type="Pfam" id="PF13302">
    <property type="entry name" value="Acetyltransf_3"/>
    <property type="match status" value="1"/>
</dbReference>
<keyword evidence="2" id="KW-0012">Acyltransferase</keyword>
<reference evidence="5" key="1">
    <citation type="submission" date="2019-04" db="EMBL/GenBank/DDBJ databases">
        <title>Evolution of Biomass-Degrading Anaerobic Consortia Revealed by Metagenomics.</title>
        <authorList>
            <person name="Peng X."/>
        </authorList>
    </citation>
    <scope>NUCLEOTIDE SEQUENCE</scope>
    <source>
        <strain evidence="5">SIG254</strain>
    </source>
</reference>
<name>A0A927WFH1_9CLOT</name>
<evidence type="ECO:0000256" key="3">
    <source>
        <dbReference type="ARBA" id="ARBA00038502"/>
    </source>
</evidence>